<comment type="caution">
    <text evidence="18">Lacks conserved residue(s) required for the propagation of feature annotation.</text>
</comment>
<keyword evidence="5 20" id="KW-0812">Transmembrane</keyword>
<dbReference type="PROSITE" id="PS50011">
    <property type="entry name" value="PROTEIN_KINASE_DOM"/>
    <property type="match status" value="1"/>
</dbReference>
<dbReference type="AlphaFoldDB" id="A0A8T2Q7B0"/>
<evidence type="ECO:0000256" key="21">
    <source>
        <dbReference type="SAM" id="SignalP"/>
    </source>
</evidence>
<keyword evidence="12" id="KW-1015">Disulfide bond</keyword>
<evidence type="ECO:0000256" key="18">
    <source>
        <dbReference type="PROSITE-ProRule" id="PRU00076"/>
    </source>
</evidence>
<dbReference type="PIRSF" id="PIRSF000641">
    <property type="entry name" value="SRK"/>
    <property type="match status" value="1"/>
</dbReference>
<feature type="domain" description="Protein kinase" evidence="22">
    <location>
        <begin position="490"/>
        <end position="815"/>
    </location>
</feature>
<feature type="region of interest" description="Disordered" evidence="19">
    <location>
        <begin position="826"/>
        <end position="847"/>
    </location>
</feature>
<dbReference type="Gene3D" id="1.10.510.10">
    <property type="entry name" value="Transferase(Phosphotransferase) domain 1"/>
    <property type="match status" value="1"/>
</dbReference>
<dbReference type="Pfam" id="PF00954">
    <property type="entry name" value="S_locus_glycop"/>
    <property type="match status" value="1"/>
</dbReference>
<evidence type="ECO:0000256" key="10">
    <source>
        <dbReference type="ARBA" id="ARBA00022989"/>
    </source>
</evidence>
<name>A0A8T2Q7B0_CERRI</name>
<evidence type="ECO:0000256" key="2">
    <source>
        <dbReference type="ARBA" id="ARBA00022527"/>
    </source>
</evidence>
<dbReference type="InterPro" id="IPR000858">
    <property type="entry name" value="S_locus_glycoprot_dom"/>
</dbReference>
<feature type="domain" description="Bulb-type lectin" evidence="24">
    <location>
        <begin position="28"/>
        <end position="154"/>
    </location>
</feature>
<evidence type="ECO:0000259" key="25">
    <source>
        <dbReference type="PROSITE" id="PS50948"/>
    </source>
</evidence>
<dbReference type="Gene3D" id="2.90.10.10">
    <property type="entry name" value="Bulb-type lectin domain"/>
    <property type="match status" value="1"/>
</dbReference>
<dbReference type="InterPro" id="IPR051343">
    <property type="entry name" value="G-type_lectin_kinases/EP1-like"/>
</dbReference>
<evidence type="ECO:0000256" key="5">
    <source>
        <dbReference type="ARBA" id="ARBA00022692"/>
    </source>
</evidence>
<dbReference type="InterPro" id="IPR000719">
    <property type="entry name" value="Prot_kinase_dom"/>
</dbReference>
<dbReference type="SUPFAM" id="SSF56112">
    <property type="entry name" value="Protein kinase-like (PK-like)"/>
    <property type="match status" value="1"/>
</dbReference>
<evidence type="ECO:0000256" key="1">
    <source>
        <dbReference type="ARBA" id="ARBA00004167"/>
    </source>
</evidence>
<evidence type="ECO:0000256" key="13">
    <source>
        <dbReference type="ARBA" id="ARBA00023170"/>
    </source>
</evidence>
<dbReference type="Proteomes" id="UP000825935">
    <property type="component" value="Chromosome 37"/>
</dbReference>
<dbReference type="SMART" id="SM00108">
    <property type="entry name" value="B_lectin"/>
    <property type="match status" value="1"/>
</dbReference>
<accession>A0A8T2Q7B0</accession>
<feature type="domain" description="EGF-like" evidence="23">
    <location>
        <begin position="276"/>
        <end position="316"/>
    </location>
</feature>
<dbReference type="GO" id="GO:0048544">
    <property type="term" value="P:recognition of pollen"/>
    <property type="evidence" value="ECO:0007669"/>
    <property type="project" value="InterPro"/>
</dbReference>
<reference evidence="26" key="1">
    <citation type="submission" date="2021-08" db="EMBL/GenBank/DDBJ databases">
        <title>WGS assembly of Ceratopteris richardii.</title>
        <authorList>
            <person name="Marchant D.B."/>
            <person name="Chen G."/>
            <person name="Jenkins J."/>
            <person name="Shu S."/>
            <person name="Leebens-Mack J."/>
            <person name="Grimwood J."/>
            <person name="Schmutz J."/>
            <person name="Soltis P."/>
            <person name="Soltis D."/>
            <person name="Chen Z.-H."/>
        </authorList>
    </citation>
    <scope>NUCLEOTIDE SEQUENCE</scope>
    <source>
        <strain evidence="26">Whitten #5841</strain>
        <tissue evidence="26">Leaf</tissue>
    </source>
</reference>
<keyword evidence="4 17" id="KW-0808">Transferase</keyword>
<evidence type="ECO:0000256" key="3">
    <source>
        <dbReference type="ARBA" id="ARBA00022536"/>
    </source>
</evidence>
<dbReference type="PROSITE" id="PS50927">
    <property type="entry name" value="BULB_LECTIN"/>
    <property type="match status" value="1"/>
</dbReference>
<keyword evidence="8 17" id="KW-0418">Kinase</keyword>
<evidence type="ECO:0000256" key="12">
    <source>
        <dbReference type="ARBA" id="ARBA00023157"/>
    </source>
</evidence>
<dbReference type="PROSITE" id="PS00108">
    <property type="entry name" value="PROTEIN_KINASE_ST"/>
    <property type="match status" value="1"/>
</dbReference>
<comment type="caution">
    <text evidence="26">The sequence shown here is derived from an EMBL/GenBank/DDBJ whole genome shotgun (WGS) entry which is preliminary data.</text>
</comment>
<keyword evidence="14" id="KW-0325">Glycoprotein</keyword>
<keyword evidence="6 21" id="KW-0732">Signal</keyword>
<dbReference type="GO" id="GO:0004674">
    <property type="term" value="F:protein serine/threonine kinase activity"/>
    <property type="evidence" value="ECO:0007669"/>
    <property type="project" value="UniProtKB-KW"/>
</dbReference>
<feature type="compositionally biased region" description="Polar residues" evidence="19">
    <location>
        <begin position="836"/>
        <end position="847"/>
    </location>
</feature>
<dbReference type="Pfam" id="PF00069">
    <property type="entry name" value="Pkinase"/>
    <property type="match status" value="1"/>
</dbReference>
<evidence type="ECO:0000259" key="23">
    <source>
        <dbReference type="PROSITE" id="PS50026"/>
    </source>
</evidence>
<evidence type="ECO:0000256" key="14">
    <source>
        <dbReference type="ARBA" id="ARBA00023180"/>
    </source>
</evidence>
<comment type="catalytic activity">
    <reaction evidence="16 17">
        <text>L-seryl-[protein] + ATP = O-phospho-L-seryl-[protein] + ADP + H(+)</text>
        <dbReference type="Rhea" id="RHEA:17989"/>
        <dbReference type="Rhea" id="RHEA-COMP:9863"/>
        <dbReference type="Rhea" id="RHEA-COMP:11604"/>
        <dbReference type="ChEBI" id="CHEBI:15378"/>
        <dbReference type="ChEBI" id="CHEBI:29999"/>
        <dbReference type="ChEBI" id="CHEBI:30616"/>
        <dbReference type="ChEBI" id="CHEBI:83421"/>
        <dbReference type="ChEBI" id="CHEBI:456216"/>
        <dbReference type="EC" id="2.7.11.1"/>
    </reaction>
</comment>
<dbReference type="EMBL" id="CM035442">
    <property type="protein sequence ID" value="KAH7279518.1"/>
    <property type="molecule type" value="Genomic_DNA"/>
</dbReference>
<dbReference type="InterPro" id="IPR011009">
    <property type="entry name" value="Kinase-like_dom_sf"/>
</dbReference>
<organism evidence="26 27">
    <name type="scientific">Ceratopteris richardii</name>
    <name type="common">Triangle waterfern</name>
    <dbReference type="NCBI Taxonomy" id="49495"/>
    <lineage>
        <taxon>Eukaryota</taxon>
        <taxon>Viridiplantae</taxon>
        <taxon>Streptophyta</taxon>
        <taxon>Embryophyta</taxon>
        <taxon>Tracheophyta</taxon>
        <taxon>Polypodiopsida</taxon>
        <taxon>Polypodiidae</taxon>
        <taxon>Polypodiales</taxon>
        <taxon>Pteridineae</taxon>
        <taxon>Pteridaceae</taxon>
        <taxon>Parkerioideae</taxon>
        <taxon>Ceratopteris</taxon>
    </lineage>
</organism>
<evidence type="ECO:0000313" key="27">
    <source>
        <dbReference type="Proteomes" id="UP000825935"/>
    </source>
</evidence>
<dbReference type="OMA" id="HEAGARN"/>
<dbReference type="InterPro" id="IPR003609">
    <property type="entry name" value="Pan_app"/>
</dbReference>
<evidence type="ECO:0000256" key="4">
    <source>
        <dbReference type="ARBA" id="ARBA00022679"/>
    </source>
</evidence>
<evidence type="ECO:0000256" key="16">
    <source>
        <dbReference type="ARBA" id="ARBA00048679"/>
    </source>
</evidence>
<dbReference type="SMART" id="SM00220">
    <property type="entry name" value="S_TKc"/>
    <property type="match status" value="1"/>
</dbReference>
<feature type="domain" description="Apple" evidence="25">
    <location>
        <begin position="332"/>
        <end position="415"/>
    </location>
</feature>
<comment type="similarity">
    <text evidence="17">Belongs to the protein kinase superfamily. Ser/Thr protein kinase family.</text>
</comment>
<feature type="chain" id="PRO_5035867783" description="Receptor-like serine/threonine-protein kinase" evidence="21">
    <location>
        <begin position="18"/>
        <end position="847"/>
    </location>
</feature>
<keyword evidence="2 17" id="KW-0723">Serine/threonine-protein kinase</keyword>
<comment type="subcellular location">
    <subcellularLocation>
        <location evidence="1">Membrane</location>
        <topology evidence="1">Single-pass membrane protein</topology>
    </subcellularLocation>
</comment>
<keyword evidence="9 17" id="KW-0067">ATP-binding</keyword>
<dbReference type="Gene3D" id="3.30.200.20">
    <property type="entry name" value="Phosphorylase Kinase, domain 1"/>
    <property type="match status" value="1"/>
</dbReference>
<keyword evidence="10 20" id="KW-1133">Transmembrane helix</keyword>
<dbReference type="Pfam" id="PF01453">
    <property type="entry name" value="B_lectin"/>
    <property type="match status" value="1"/>
</dbReference>
<dbReference type="GO" id="GO:0016020">
    <property type="term" value="C:membrane"/>
    <property type="evidence" value="ECO:0007669"/>
    <property type="project" value="UniProtKB-SubCell"/>
</dbReference>
<dbReference type="InterPro" id="IPR036426">
    <property type="entry name" value="Bulb-type_lectin_dom_sf"/>
</dbReference>
<dbReference type="InterPro" id="IPR008271">
    <property type="entry name" value="Ser/Thr_kinase_AS"/>
</dbReference>
<sequence>MITQMWNFLLFAALVFCVNTRIGCSAVSLQTAGNASFSTGQADAFWTSDEGNYTFGFSATDKKGDSYLLCVWHSADSNKTPVWWAGPDGDPTVRSGSVLDFTAEGILELRDLDGTLLWSSNGSGDLNASYAQLQDTGNLVLLRKIDMSIAWQSIDDLHDTLLLSSFSKTLVSNKFTLLRSRKNQSSFALGRFFLQTDTYLNMYFHASDIFQHDFIYQYGAISLSNGLQMSRDGLVQLQINASSFGPGRLTLDYDGNLKMSMWESDISSWTEVGKLIGNGCKLGSPCGPFGICRALPNSSTGVSCSCPPGYQPRIKEDMSQGCESLISYNASCAVQNGSTYITNMVAMEEADYFYNDIDSVRDVDTVACKHLCLQECTCMAASYRNDGVCFLKGNSYGYLLNGLHSMSNTLYMKVVELDSGDQDSHDHRRRVIGLAVSVSFLFVSIIALGSAVWWWRRGPNGIWARKRRSSYGMDGPLKYFEYEELCVATKNFSEQLGEGGYGVVYKGSVSSSVLDNNCTEPALVGREVKVPVAVKMLKGGIAGDEKDLKMELKTLGIVHHVNLVSLLGYSGTKRRRARQNFLVYEFMENGSLDDFLRGYRGDILPWSIRYTIALDAARGIAYLHHECNPPIMHCDIKPQNILLDGHFRAKVADFGLARRFHLDSKHIVKTTIRGTRGYIAPEWLTSRELDVKVDVFSFGMLLLEVVRGFKRTEDSITPLLDWAISSVTEGAVIDHHLHEESRNDDLYQPQILATDTTVSNVHDSHVPEHLRESTQKLRLLKVAIWCLQQNPQRRPGMRHVVEQISGMSAVEDPPLPDLVFGYPVPYPSPSDSSSSTKMYTHSVVSAR</sequence>
<keyword evidence="3 18" id="KW-0245">EGF-like domain</keyword>
<dbReference type="CDD" id="cd00054">
    <property type="entry name" value="EGF_CA"/>
    <property type="match status" value="1"/>
</dbReference>
<evidence type="ECO:0000256" key="11">
    <source>
        <dbReference type="ARBA" id="ARBA00023136"/>
    </source>
</evidence>
<dbReference type="SUPFAM" id="SSF51110">
    <property type="entry name" value="alpha-D-mannose-specific plant lectins"/>
    <property type="match status" value="1"/>
</dbReference>
<evidence type="ECO:0000256" key="20">
    <source>
        <dbReference type="SAM" id="Phobius"/>
    </source>
</evidence>
<evidence type="ECO:0000259" key="22">
    <source>
        <dbReference type="PROSITE" id="PS50011"/>
    </source>
</evidence>
<evidence type="ECO:0000256" key="19">
    <source>
        <dbReference type="SAM" id="MobiDB-lite"/>
    </source>
</evidence>
<dbReference type="GO" id="GO:0005524">
    <property type="term" value="F:ATP binding"/>
    <property type="evidence" value="ECO:0007669"/>
    <property type="project" value="UniProtKB-KW"/>
</dbReference>
<dbReference type="FunFam" id="1.10.510.10:FF:000537">
    <property type="entry name" value="Putative receptor-like protein kinase"/>
    <property type="match status" value="1"/>
</dbReference>
<keyword evidence="27" id="KW-1185">Reference proteome</keyword>
<evidence type="ECO:0000256" key="15">
    <source>
        <dbReference type="ARBA" id="ARBA00047899"/>
    </source>
</evidence>
<evidence type="ECO:0000256" key="17">
    <source>
        <dbReference type="PIRNR" id="PIRNR000641"/>
    </source>
</evidence>
<evidence type="ECO:0000256" key="7">
    <source>
        <dbReference type="ARBA" id="ARBA00022741"/>
    </source>
</evidence>
<dbReference type="PROSITE" id="PS50026">
    <property type="entry name" value="EGF_3"/>
    <property type="match status" value="1"/>
</dbReference>
<keyword evidence="7 17" id="KW-0547">Nucleotide-binding</keyword>
<evidence type="ECO:0000256" key="9">
    <source>
        <dbReference type="ARBA" id="ARBA00022840"/>
    </source>
</evidence>
<keyword evidence="11 20" id="KW-0472">Membrane</keyword>
<gene>
    <name evidence="26" type="ORF">KP509_37G022600</name>
</gene>
<protein>
    <recommendedName>
        <fullName evidence="17">Receptor-like serine/threonine-protein kinase</fullName>
        <ecNumber evidence="17">2.7.11.1</ecNumber>
    </recommendedName>
</protein>
<proteinExistence type="inferred from homology"/>
<dbReference type="InterPro" id="IPR000742">
    <property type="entry name" value="EGF"/>
</dbReference>
<evidence type="ECO:0000256" key="8">
    <source>
        <dbReference type="ARBA" id="ARBA00022777"/>
    </source>
</evidence>
<dbReference type="InterPro" id="IPR001480">
    <property type="entry name" value="Bulb-type_lectin_dom"/>
</dbReference>
<keyword evidence="13" id="KW-0675">Receptor</keyword>
<dbReference type="PROSITE" id="PS50948">
    <property type="entry name" value="PAN"/>
    <property type="match status" value="1"/>
</dbReference>
<feature type="signal peptide" evidence="21">
    <location>
        <begin position="1"/>
        <end position="17"/>
    </location>
</feature>
<dbReference type="SMART" id="SM00473">
    <property type="entry name" value="PAN_AP"/>
    <property type="match status" value="1"/>
</dbReference>
<evidence type="ECO:0000256" key="6">
    <source>
        <dbReference type="ARBA" id="ARBA00022729"/>
    </source>
</evidence>
<dbReference type="EC" id="2.7.11.1" evidence="17"/>
<dbReference type="OrthoDB" id="1930390at2759"/>
<dbReference type="PANTHER" id="PTHR47976">
    <property type="entry name" value="G-TYPE LECTIN S-RECEPTOR-LIKE SERINE/THREONINE-PROTEIN KINASE SD2-5"/>
    <property type="match status" value="1"/>
</dbReference>
<evidence type="ECO:0000259" key="24">
    <source>
        <dbReference type="PROSITE" id="PS50927"/>
    </source>
</evidence>
<comment type="catalytic activity">
    <reaction evidence="15 17">
        <text>L-threonyl-[protein] + ATP = O-phospho-L-threonyl-[protein] + ADP + H(+)</text>
        <dbReference type="Rhea" id="RHEA:46608"/>
        <dbReference type="Rhea" id="RHEA-COMP:11060"/>
        <dbReference type="Rhea" id="RHEA-COMP:11605"/>
        <dbReference type="ChEBI" id="CHEBI:15378"/>
        <dbReference type="ChEBI" id="CHEBI:30013"/>
        <dbReference type="ChEBI" id="CHEBI:30616"/>
        <dbReference type="ChEBI" id="CHEBI:61977"/>
        <dbReference type="ChEBI" id="CHEBI:456216"/>
        <dbReference type="EC" id="2.7.11.1"/>
    </reaction>
</comment>
<evidence type="ECO:0000313" key="26">
    <source>
        <dbReference type="EMBL" id="KAH7279518.1"/>
    </source>
</evidence>
<dbReference type="InterPro" id="IPR024171">
    <property type="entry name" value="SRK-like_kinase"/>
</dbReference>
<feature type="transmembrane region" description="Helical" evidence="20">
    <location>
        <begin position="431"/>
        <end position="455"/>
    </location>
</feature>